<evidence type="ECO:0000313" key="2">
    <source>
        <dbReference type="EMBL" id="KFA65669.1"/>
    </source>
</evidence>
<proteinExistence type="predicted"/>
<feature type="region of interest" description="Disordered" evidence="1">
    <location>
        <begin position="114"/>
        <end position="136"/>
    </location>
</feature>
<name>A0A084QNY4_STAC4</name>
<dbReference type="PROSITE" id="PS51257">
    <property type="entry name" value="PROKAR_LIPOPROTEIN"/>
    <property type="match status" value="1"/>
</dbReference>
<keyword evidence="3" id="KW-1185">Reference proteome</keyword>
<dbReference type="AlphaFoldDB" id="A0A084QNY4"/>
<accession>A0A084QNY4</accession>
<dbReference type="HOGENOM" id="CLU_1448615_0_0_1"/>
<evidence type="ECO:0000313" key="3">
    <source>
        <dbReference type="Proteomes" id="UP000028524"/>
    </source>
</evidence>
<dbReference type="Proteomes" id="UP000028524">
    <property type="component" value="Unassembled WGS sequence"/>
</dbReference>
<dbReference type="OrthoDB" id="10383665at2759"/>
<sequence>MSWRVLFKAHGEYRWVQTVLSLQGCPSLTPYHMTCCSTPILECDSRKYKAGQRAPAALSFKLLRVALHSSKAAQFDVFSLFVRVCLEWSLAWARLGPPGVRYRAFTLCSQVYQPEPDSGRSKHDTQAQGGLKPQSRRAVNCDVATRLGLALDSEGPRPVMPLDPPLVHLVGHPPVALLSAPQEVPHS</sequence>
<dbReference type="EMBL" id="KL660576">
    <property type="protein sequence ID" value="KFA65669.1"/>
    <property type="molecule type" value="Genomic_DNA"/>
</dbReference>
<organism evidence="2 3">
    <name type="scientific">Stachybotrys chlorohalonatus (strain IBT 40285)</name>
    <dbReference type="NCBI Taxonomy" id="1283841"/>
    <lineage>
        <taxon>Eukaryota</taxon>
        <taxon>Fungi</taxon>
        <taxon>Dikarya</taxon>
        <taxon>Ascomycota</taxon>
        <taxon>Pezizomycotina</taxon>
        <taxon>Sordariomycetes</taxon>
        <taxon>Hypocreomycetidae</taxon>
        <taxon>Hypocreales</taxon>
        <taxon>Stachybotryaceae</taxon>
        <taxon>Stachybotrys</taxon>
    </lineage>
</organism>
<gene>
    <name evidence="2" type="ORF">S40285_10368</name>
</gene>
<evidence type="ECO:0000256" key="1">
    <source>
        <dbReference type="SAM" id="MobiDB-lite"/>
    </source>
</evidence>
<protein>
    <submittedName>
        <fullName evidence="2">Uncharacterized protein</fullName>
    </submittedName>
</protein>
<dbReference type="InParanoid" id="A0A084QNY4"/>
<reference evidence="2 3" key="1">
    <citation type="journal article" date="2014" name="BMC Genomics">
        <title>Comparative genome sequencing reveals chemotype-specific gene clusters in the toxigenic black mold Stachybotrys.</title>
        <authorList>
            <person name="Semeiks J."/>
            <person name="Borek D."/>
            <person name="Otwinowski Z."/>
            <person name="Grishin N.V."/>
        </authorList>
    </citation>
    <scope>NUCLEOTIDE SEQUENCE [LARGE SCALE GENOMIC DNA]</scope>
    <source>
        <strain evidence="2 3">IBT 40285</strain>
    </source>
</reference>